<dbReference type="Gene3D" id="1.20.120.530">
    <property type="entry name" value="GntR ligand-binding domain-like"/>
    <property type="match status" value="1"/>
</dbReference>
<dbReference type="STRING" id="28066.RF819_15410"/>
<dbReference type="PANTHER" id="PTHR43537">
    <property type="entry name" value="TRANSCRIPTIONAL REGULATOR, GNTR FAMILY"/>
    <property type="match status" value="1"/>
</dbReference>
<dbReference type="Gene3D" id="1.10.10.10">
    <property type="entry name" value="Winged helix-like DNA-binding domain superfamily/Winged helix DNA-binding domain"/>
    <property type="match status" value="1"/>
</dbReference>
<dbReference type="OrthoDB" id="5243844at2"/>
<dbReference type="InterPro" id="IPR000524">
    <property type="entry name" value="Tscrpt_reg_HTH_GntR"/>
</dbReference>
<proteinExistence type="predicted"/>
<dbReference type="PROSITE" id="PS50949">
    <property type="entry name" value="HTH_GNTR"/>
    <property type="match status" value="1"/>
</dbReference>
<reference evidence="5 6" key="1">
    <citation type="submission" date="2017-01" db="EMBL/GenBank/DDBJ databases">
        <title>Genome sequencing of Rhodoferax fermentans JCM 7819.</title>
        <authorList>
            <person name="Kim Y.J."/>
            <person name="Farh M.E.-A."/>
            <person name="Yang D.-C."/>
        </authorList>
    </citation>
    <scope>NUCLEOTIDE SEQUENCE [LARGE SCALE GENOMIC DNA]</scope>
    <source>
        <strain evidence="5 6">JCM 7819</strain>
    </source>
</reference>
<feature type="domain" description="HTH gntR-type" evidence="4">
    <location>
        <begin position="7"/>
        <end position="74"/>
    </location>
</feature>
<dbReference type="EMBL" id="MTJN01000002">
    <property type="protein sequence ID" value="OOV07924.1"/>
    <property type="molecule type" value="Genomic_DNA"/>
</dbReference>
<evidence type="ECO:0000313" key="6">
    <source>
        <dbReference type="Proteomes" id="UP000190750"/>
    </source>
</evidence>
<dbReference type="SUPFAM" id="SSF48008">
    <property type="entry name" value="GntR ligand-binding domain-like"/>
    <property type="match status" value="1"/>
</dbReference>
<evidence type="ECO:0000256" key="2">
    <source>
        <dbReference type="ARBA" id="ARBA00023125"/>
    </source>
</evidence>
<dbReference type="InterPro" id="IPR008920">
    <property type="entry name" value="TF_FadR/GntR_C"/>
</dbReference>
<dbReference type="Pfam" id="PF07729">
    <property type="entry name" value="FCD"/>
    <property type="match status" value="1"/>
</dbReference>
<dbReference type="RefSeq" id="WP_078365792.1">
    <property type="nucleotide sequence ID" value="NZ_MTJN01000002.1"/>
</dbReference>
<sequence>MSELAAPLSDAEMYERVISAILDHKLPPGTKLVEDKLASAFGVSRTRIRPVLVRLANEQVVTLTPNRGATIAQPTEQEAREVFEVRRLIEPSLVERFIAQATDADMAQLKQCIDDEEAARQAGDMRRAIRLSGEFHSLIAEGAKHDTLARILRELTSRTSLVLMTYSPAHEFERMDATSCGCNEHRALLDAIRLRDTKEAAKRMREHLARLEAQLQFNAADDTPPDLNALFGAPA</sequence>
<dbReference type="PANTHER" id="PTHR43537:SF53">
    <property type="entry name" value="HTH-TYPE TRANSCRIPTIONAL REPRESSOR NANR"/>
    <property type="match status" value="1"/>
</dbReference>
<keyword evidence="2" id="KW-0238">DNA-binding</keyword>
<dbReference type="GO" id="GO:0003700">
    <property type="term" value="F:DNA-binding transcription factor activity"/>
    <property type="evidence" value="ECO:0007669"/>
    <property type="project" value="InterPro"/>
</dbReference>
<accession>A0A1T1AUY8</accession>
<dbReference type="InterPro" id="IPR036390">
    <property type="entry name" value="WH_DNA-bd_sf"/>
</dbReference>
<keyword evidence="6" id="KW-1185">Reference proteome</keyword>
<dbReference type="SMART" id="SM00345">
    <property type="entry name" value="HTH_GNTR"/>
    <property type="match status" value="1"/>
</dbReference>
<dbReference type="Pfam" id="PF00392">
    <property type="entry name" value="GntR"/>
    <property type="match status" value="1"/>
</dbReference>
<evidence type="ECO:0000313" key="5">
    <source>
        <dbReference type="EMBL" id="OOV07924.1"/>
    </source>
</evidence>
<protein>
    <submittedName>
        <fullName evidence="5">GntR family transcriptional regulator</fullName>
    </submittedName>
</protein>
<evidence type="ECO:0000259" key="4">
    <source>
        <dbReference type="PROSITE" id="PS50949"/>
    </source>
</evidence>
<gene>
    <name evidence="5" type="ORF">RF819_15410</name>
</gene>
<keyword evidence="3" id="KW-0804">Transcription</keyword>
<dbReference type="InterPro" id="IPR011711">
    <property type="entry name" value="GntR_C"/>
</dbReference>
<evidence type="ECO:0000256" key="3">
    <source>
        <dbReference type="ARBA" id="ARBA00023163"/>
    </source>
</evidence>
<name>A0A1T1AUY8_RHOFE</name>
<dbReference type="Proteomes" id="UP000190750">
    <property type="component" value="Unassembled WGS sequence"/>
</dbReference>
<dbReference type="SMART" id="SM00895">
    <property type="entry name" value="FCD"/>
    <property type="match status" value="1"/>
</dbReference>
<dbReference type="GO" id="GO:0003677">
    <property type="term" value="F:DNA binding"/>
    <property type="evidence" value="ECO:0007669"/>
    <property type="project" value="UniProtKB-KW"/>
</dbReference>
<dbReference type="InterPro" id="IPR036388">
    <property type="entry name" value="WH-like_DNA-bd_sf"/>
</dbReference>
<organism evidence="5 6">
    <name type="scientific">Rhodoferax fermentans</name>
    <dbReference type="NCBI Taxonomy" id="28066"/>
    <lineage>
        <taxon>Bacteria</taxon>
        <taxon>Pseudomonadati</taxon>
        <taxon>Pseudomonadota</taxon>
        <taxon>Betaproteobacteria</taxon>
        <taxon>Burkholderiales</taxon>
        <taxon>Comamonadaceae</taxon>
        <taxon>Rhodoferax</taxon>
    </lineage>
</organism>
<evidence type="ECO:0000256" key="1">
    <source>
        <dbReference type="ARBA" id="ARBA00023015"/>
    </source>
</evidence>
<dbReference type="SUPFAM" id="SSF46785">
    <property type="entry name" value="Winged helix' DNA-binding domain"/>
    <property type="match status" value="1"/>
</dbReference>
<dbReference type="AlphaFoldDB" id="A0A1T1AUY8"/>
<keyword evidence="1" id="KW-0805">Transcription regulation</keyword>
<comment type="caution">
    <text evidence="5">The sequence shown here is derived from an EMBL/GenBank/DDBJ whole genome shotgun (WGS) entry which is preliminary data.</text>
</comment>